<dbReference type="Pfam" id="PF00069">
    <property type="entry name" value="Pkinase"/>
    <property type="match status" value="1"/>
</dbReference>
<feature type="region of interest" description="Disordered" evidence="1">
    <location>
        <begin position="548"/>
        <end position="571"/>
    </location>
</feature>
<dbReference type="InterPro" id="IPR000719">
    <property type="entry name" value="Prot_kinase_dom"/>
</dbReference>
<evidence type="ECO:0000313" key="4">
    <source>
        <dbReference type="Proteomes" id="UP000431901"/>
    </source>
</evidence>
<dbReference type="EMBL" id="WUTW01000001">
    <property type="protein sequence ID" value="MXQ62978.1"/>
    <property type="molecule type" value="Genomic_DNA"/>
</dbReference>
<dbReference type="InterPro" id="IPR053235">
    <property type="entry name" value="Ser_Thr_kinase"/>
</dbReference>
<dbReference type="AlphaFoldDB" id="A0A6I4W134"/>
<feature type="domain" description="Protein kinase" evidence="2">
    <location>
        <begin position="11"/>
        <end position="259"/>
    </location>
</feature>
<dbReference type="SUPFAM" id="SSF56112">
    <property type="entry name" value="Protein kinase-like (PK-like)"/>
    <property type="match status" value="1"/>
</dbReference>
<dbReference type="RefSeq" id="WP_161101195.1">
    <property type="nucleotide sequence ID" value="NZ_JBHLYI010000002.1"/>
</dbReference>
<keyword evidence="4" id="KW-1185">Reference proteome</keyword>
<dbReference type="GO" id="GO:0005524">
    <property type="term" value="F:ATP binding"/>
    <property type="evidence" value="ECO:0007669"/>
    <property type="project" value="InterPro"/>
</dbReference>
<protein>
    <submittedName>
        <fullName evidence="3">Protein kinase</fullName>
    </submittedName>
</protein>
<organism evidence="3 4">
    <name type="scientific">Actinomadura rayongensis</name>
    <dbReference type="NCBI Taxonomy" id="1429076"/>
    <lineage>
        <taxon>Bacteria</taxon>
        <taxon>Bacillati</taxon>
        <taxon>Actinomycetota</taxon>
        <taxon>Actinomycetes</taxon>
        <taxon>Streptosporangiales</taxon>
        <taxon>Thermomonosporaceae</taxon>
        <taxon>Actinomadura</taxon>
    </lineage>
</organism>
<dbReference type="GO" id="GO:0005737">
    <property type="term" value="C:cytoplasm"/>
    <property type="evidence" value="ECO:0007669"/>
    <property type="project" value="TreeGrafter"/>
</dbReference>
<keyword evidence="3" id="KW-0418">Kinase</keyword>
<dbReference type="Gene3D" id="1.10.510.10">
    <property type="entry name" value="Transferase(Phosphotransferase) domain 1"/>
    <property type="match status" value="1"/>
</dbReference>
<evidence type="ECO:0000259" key="2">
    <source>
        <dbReference type="PROSITE" id="PS50011"/>
    </source>
</evidence>
<evidence type="ECO:0000313" key="3">
    <source>
        <dbReference type="EMBL" id="MXQ62978.1"/>
    </source>
</evidence>
<dbReference type="PROSITE" id="PS50011">
    <property type="entry name" value="PROTEIN_KINASE_DOM"/>
    <property type="match status" value="1"/>
</dbReference>
<name>A0A6I4W134_9ACTN</name>
<dbReference type="GO" id="GO:0004674">
    <property type="term" value="F:protein serine/threonine kinase activity"/>
    <property type="evidence" value="ECO:0007669"/>
    <property type="project" value="TreeGrafter"/>
</dbReference>
<sequence length="580" mass="60929">MTAPGWRLTDYEELAQLGSGSQGQVVLARHKTSYQVVAIKYLAADLLNDVRARTIFRDEARLIARISDPHVARLYGYVETGRGAAIVMEAIRGAPLRQVIDARGAPLTPEAALAILKGSLMGLHAAHSVGVVHRDYKPGNVLVQEDGQSKLIDFGVAVLAGQGGGSGTPAYMAPEQWLGQPASAATDIYAATCVLVECVTGAKPYQAATLDDLRMLHLRAQVPVLQLPEPLQPIAAWGLAKDPAQRLANAAEFIVHLETAASRAYGTDWEKRGLAVLGSITAGLGLAVPLVAVGGALLGSGSGATSSGAAWAGGQGAGHAAAAGHSVGGTAGKGVLAKVGGAKGAAAIGFTAAAAGTAAVIMWPSGPSIGGTSRGDVRAFFTRPDIFLRQPYMPASETPYIDYQMTVHPSTVRAGTKVRMTAKFHARLPIGAKYGPGGTRTCFGEKSKRTDVTNNYGFGMGTGKDDSSPHGMHFYPMPPVRANEFPDNPWFLVKATEKNIDNHQPYVPSLCAYDSKWTDIFDFTVPPKRDLPPGRYLVAPQHPMKLENIRRSDGDTPTPVPAAEVGGTTSGHLPIVRVVD</sequence>
<dbReference type="OrthoDB" id="4716121at2"/>
<comment type="caution">
    <text evidence="3">The sequence shown here is derived from an EMBL/GenBank/DDBJ whole genome shotgun (WGS) entry which is preliminary data.</text>
</comment>
<proteinExistence type="predicted"/>
<dbReference type="InterPro" id="IPR008271">
    <property type="entry name" value="Ser/Thr_kinase_AS"/>
</dbReference>
<accession>A0A6I4W134</accession>
<dbReference type="PANTHER" id="PTHR24361:SF613">
    <property type="entry name" value="NUCLEAR RECEPTOR-BINDING PROTEIN-RELATED"/>
    <property type="match status" value="1"/>
</dbReference>
<gene>
    <name evidence="3" type="ORF">GQ466_02910</name>
</gene>
<dbReference type="CDD" id="cd14014">
    <property type="entry name" value="STKc_PknB_like"/>
    <property type="match status" value="1"/>
</dbReference>
<evidence type="ECO:0000256" key="1">
    <source>
        <dbReference type="SAM" id="MobiDB-lite"/>
    </source>
</evidence>
<keyword evidence="3" id="KW-0808">Transferase</keyword>
<reference evidence="3 4" key="1">
    <citation type="submission" date="2019-12" db="EMBL/GenBank/DDBJ databases">
        <title>Nocardia macrotermitis sp. nov. and Nocardia aurantia sp. nov., isolated from the gut of the fungus growing-termite Macrotermes natalensis.</title>
        <authorList>
            <person name="Christine B."/>
            <person name="Rene B."/>
        </authorList>
    </citation>
    <scope>NUCLEOTIDE SEQUENCE [LARGE SCALE GENOMIC DNA]</scope>
    <source>
        <strain evidence="3 4">DSM 102126</strain>
    </source>
</reference>
<dbReference type="InterPro" id="IPR011009">
    <property type="entry name" value="Kinase-like_dom_sf"/>
</dbReference>
<dbReference type="Proteomes" id="UP000431901">
    <property type="component" value="Unassembled WGS sequence"/>
</dbReference>
<dbReference type="PROSITE" id="PS00108">
    <property type="entry name" value="PROTEIN_KINASE_ST"/>
    <property type="match status" value="1"/>
</dbReference>
<dbReference type="PANTHER" id="PTHR24361">
    <property type="entry name" value="MITOGEN-ACTIVATED KINASE KINASE KINASE"/>
    <property type="match status" value="1"/>
</dbReference>